<dbReference type="SUPFAM" id="SSF102588">
    <property type="entry name" value="LmbE-like"/>
    <property type="match status" value="1"/>
</dbReference>
<dbReference type="Proteomes" id="UP000050417">
    <property type="component" value="Unassembled WGS sequence"/>
</dbReference>
<dbReference type="OrthoDB" id="9815144at2"/>
<name>A0A0P6XAM0_9CHLR</name>
<dbReference type="PANTHER" id="PTHR12993">
    <property type="entry name" value="N-ACETYLGLUCOSAMINYL-PHOSPHATIDYLINOSITOL DE-N-ACETYLASE-RELATED"/>
    <property type="match status" value="1"/>
</dbReference>
<proteinExistence type="predicted"/>
<dbReference type="Gene3D" id="3.40.50.10320">
    <property type="entry name" value="LmbE-like"/>
    <property type="match status" value="1"/>
</dbReference>
<evidence type="ECO:0000313" key="1">
    <source>
        <dbReference type="EMBL" id="KPL79164.1"/>
    </source>
</evidence>
<dbReference type="EMBL" id="LGCL01000015">
    <property type="protein sequence ID" value="KPL79164.1"/>
    <property type="molecule type" value="Genomic_DNA"/>
</dbReference>
<dbReference type="AlphaFoldDB" id="A0A0P6XAM0"/>
<dbReference type="PATRIC" id="fig|1134406.4.peg.316"/>
<comment type="caution">
    <text evidence="1">The sequence shown here is derived from an EMBL/GenBank/DDBJ whole genome shotgun (WGS) entry which is preliminary data.</text>
</comment>
<dbReference type="RefSeq" id="WP_075061810.1">
    <property type="nucleotide sequence ID" value="NZ_LGCL01000015.1"/>
</dbReference>
<gene>
    <name evidence="1" type="ORF">ADN00_04760</name>
</gene>
<dbReference type="STRING" id="1134406.ADN00_04760"/>
<dbReference type="Pfam" id="PF02585">
    <property type="entry name" value="PIG-L"/>
    <property type="match status" value="1"/>
</dbReference>
<keyword evidence="2" id="KW-1185">Reference proteome</keyword>
<protein>
    <recommendedName>
        <fullName evidence="3">GlcNAc-PI de-N-acetylase</fullName>
    </recommendedName>
</protein>
<sequence>MQEQKNSKKIILASLAHPDDESFGMGGTLALYARQGADVHLVCGTRGEAGDVDPVYMNGFHSVAEVRMHELSCAANALGLASVEYLGYRDSGMPGSPDNRHPHALVAQPTEEVALKIVYHIRKLRPQVVLTFDPIGGYRHPDHIAMHLATVQAFDLAADPQVRVEENLPPYKPQKLLFHVIPRGYLRAAVRLMRLLGQDPSRYGRNKDIDLTALANVNFPVHVAINYQRVARQQEDAAACHASQGGQQNRNSLVRILQRMMNSKVDRFMQAYPTPPDGYLAKDLFDGVSVN</sequence>
<evidence type="ECO:0008006" key="3">
    <source>
        <dbReference type="Google" id="ProtNLM"/>
    </source>
</evidence>
<organism evidence="1 2">
    <name type="scientific">Ornatilinea apprima</name>
    <dbReference type="NCBI Taxonomy" id="1134406"/>
    <lineage>
        <taxon>Bacteria</taxon>
        <taxon>Bacillati</taxon>
        <taxon>Chloroflexota</taxon>
        <taxon>Anaerolineae</taxon>
        <taxon>Anaerolineales</taxon>
        <taxon>Anaerolineaceae</taxon>
        <taxon>Ornatilinea</taxon>
    </lineage>
</organism>
<dbReference type="GO" id="GO:0016811">
    <property type="term" value="F:hydrolase activity, acting on carbon-nitrogen (but not peptide) bonds, in linear amides"/>
    <property type="evidence" value="ECO:0007669"/>
    <property type="project" value="TreeGrafter"/>
</dbReference>
<evidence type="ECO:0000313" key="2">
    <source>
        <dbReference type="Proteomes" id="UP000050417"/>
    </source>
</evidence>
<reference evidence="1 2" key="1">
    <citation type="submission" date="2015-07" db="EMBL/GenBank/DDBJ databases">
        <title>Genome sequence of Ornatilinea apprima DSM 23815.</title>
        <authorList>
            <person name="Hemp J."/>
            <person name="Ward L.M."/>
            <person name="Pace L.A."/>
            <person name="Fischer W.W."/>
        </authorList>
    </citation>
    <scope>NUCLEOTIDE SEQUENCE [LARGE SCALE GENOMIC DNA]</scope>
    <source>
        <strain evidence="1 2">P3M-1</strain>
    </source>
</reference>
<accession>A0A0P6XAM0</accession>
<dbReference type="InterPro" id="IPR024078">
    <property type="entry name" value="LmbE-like_dom_sf"/>
</dbReference>
<dbReference type="PANTHER" id="PTHR12993:SF11">
    <property type="entry name" value="N-ACETYLGLUCOSAMINYL-PHOSPHATIDYLINOSITOL DE-N-ACETYLASE"/>
    <property type="match status" value="1"/>
</dbReference>
<dbReference type="InterPro" id="IPR003737">
    <property type="entry name" value="GlcNAc_PI_deacetylase-related"/>
</dbReference>